<dbReference type="SUPFAM" id="SSF47095">
    <property type="entry name" value="HMG-box"/>
    <property type="match status" value="1"/>
</dbReference>
<dbReference type="STRING" id="7375.A0A0L0BQ02"/>
<dbReference type="EMBL" id="JRES01001542">
    <property type="protein sequence ID" value="KNC22137.1"/>
    <property type="molecule type" value="Genomic_DNA"/>
</dbReference>
<evidence type="ECO:0000313" key="2">
    <source>
        <dbReference type="EMBL" id="KNC22137.1"/>
    </source>
</evidence>
<comment type="caution">
    <text evidence="2">The sequence shown here is derived from an EMBL/GenBank/DDBJ whole genome shotgun (WGS) entry which is preliminary data.</text>
</comment>
<evidence type="ECO:0000256" key="1">
    <source>
        <dbReference type="SAM" id="MobiDB-lite"/>
    </source>
</evidence>
<dbReference type="Proteomes" id="UP000037069">
    <property type="component" value="Unassembled WGS sequence"/>
</dbReference>
<organism evidence="2 3">
    <name type="scientific">Lucilia cuprina</name>
    <name type="common">Green bottle fly</name>
    <name type="synonym">Australian sheep blowfly</name>
    <dbReference type="NCBI Taxonomy" id="7375"/>
    <lineage>
        <taxon>Eukaryota</taxon>
        <taxon>Metazoa</taxon>
        <taxon>Ecdysozoa</taxon>
        <taxon>Arthropoda</taxon>
        <taxon>Hexapoda</taxon>
        <taxon>Insecta</taxon>
        <taxon>Pterygota</taxon>
        <taxon>Neoptera</taxon>
        <taxon>Endopterygota</taxon>
        <taxon>Diptera</taxon>
        <taxon>Brachycera</taxon>
        <taxon>Muscomorpha</taxon>
        <taxon>Oestroidea</taxon>
        <taxon>Calliphoridae</taxon>
        <taxon>Luciliinae</taxon>
        <taxon>Lucilia</taxon>
    </lineage>
</organism>
<evidence type="ECO:0000313" key="3">
    <source>
        <dbReference type="Proteomes" id="UP000037069"/>
    </source>
</evidence>
<dbReference type="InterPro" id="IPR036910">
    <property type="entry name" value="HMG_box_dom_sf"/>
</dbReference>
<reference evidence="2 3" key="1">
    <citation type="journal article" date="2015" name="Nat. Commun.">
        <title>Lucilia cuprina genome unlocks parasitic fly biology to underpin future interventions.</title>
        <authorList>
            <person name="Anstead C.A."/>
            <person name="Korhonen P.K."/>
            <person name="Young N.D."/>
            <person name="Hall R.S."/>
            <person name="Jex A.R."/>
            <person name="Murali S.C."/>
            <person name="Hughes D.S."/>
            <person name="Lee S.F."/>
            <person name="Perry T."/>
            <person name="Stroehlein A.J."/>
            <person name="Ansell B.R."/>
            <person name="Breugelmans B."/>
            <person name="Hofmann A."/>
            <person name="Qu J."/>
            <person name="Dugan S."/>
            <person name="Lee S.L."/>
            <person name="Chao H."/>
            <person name="Dinh H."/>
            <person name="Han Y."/>
            <person name="Doddapaneni H.V."/>
            <person name="Worley K.C."/>
            <person name="Muzny D.M."/>
            <person name="Ioannidis P."/>
            <person name="Waterhouse R.M."/>
            <person name="Zdobnov E.M."/>
            <person name="James P.J."/>
            <person name="Bagnall N.H."/>
            <person name="Kotze A.C."/>
            <person name="Gibbs R.A."/>
            <person name="Richards S."/>
            <person name="Batterham P."/>
            <person name="Gasser R.B."/>
        </authorList>
    </citation>
    <scope>NUCLEOTIDE SEQUENCE [LARGE SCALE GENOMIC DNA]</scope>
    <source>
        <strain evidence="2 3">LS</strain>
        <tissue evidence="2">Full body</tissue>
    </source>
</reference>
<feature type="compositionally biased region" description="Polar residues" evidence="1">
    <location>
        <begin position="275"/>
        <end position="304"/>
    </location>
</feature>
<evidence type="ECO:0008006" key="4">
    <source>
        <dbReference type="Google" id="ProtNLM"/>
    </source>
</evidence>
<dbReference type="PANTHER" id="PTHR46584:SF1">
    <property type="entry name" value="HMG DOMAIN-CONTAINING PROTEIN 4"/>
    <property type="match status" value="1"/>
</dbReference>
<feature type="compositionally biased region" description="Polar residues" evidence="1">
    <location>
        <begin position="140"/>
        <end position="150"/>
    </location>
</feature>
<dbReference type="InterPro" id="IPR042477">
    <property type="entry name" value="HMGXB4"/>
</dbReference>
<protein>
    <recommendedName>
        <fullName evidence="4">HMG box domain-containing protein</fullName>
    </recommendedName>
</protein>
<sequence length="475" mass="52447">METPHSTTNTKEFEVTGVSRSGRVRKKSSKLLDFQSPDEVERKIYKRTTASSHNTPRSSGAKYAGRGRPSLAALKARRAARVTGADEENDVAADDEGPTAEEDVKDKEEVMDVEQSLKETADEDEEDEEEEDEEDINDVLHNTSGLTAATDSDDDGFGELVADLVGSEAANLDGPAGNQKSPFRQSLYMTEKNKKLKENRVERKDKGKTRYTAYNMWAREHRKSNKFGKTTDIDHQAARRLHELWSNVSNKEKNAWKRKAKMQATRAKQRERAGITQTNKTAIQTAAQAANPQNSTFINRPTTSRTKKLAEDKQKAKDDMLVAKPNTIQTSTPKRTRNNSYRRNQTNTPSSATNGNDNNTSALYIATNGSTNNYNNKSLTLNNSKTSLPNIEPIDAAAHLKLLGESLSIIGDRLKEHEGQIAVSGSLSVLLDSLLCSLGPLLCLTTRLPGLDKKPQLKANLATTLDNIAYVMPGL</sequence>
<dbReference type="OMA" id="SMGPLLC"/>
<accession>A0A0L0BQ02</accession>
<proteinExistence type="predicted"/>
<gene>
    <name evidence="2" type="ORF">FF38_00677</name>
</gene>
<feature type="compositionally biased region" description="Polar residues" evidence="1">
    <location>
        <begin position="326"/>
        <end position="359"/>
    </location>
</feature>
<feature type="compositionally biased region" description="Acidic residues" evidence="1">
    <location>
        <begin position="85"/>
        <end position="101"/>
    </location>
</feature>
<keyword evidence="3" id="KW-1185">Reference proteome</keyword>
<feature type="compositionally biased region" description="Basic and acidic residues" evidence="1">
    <location>
        <begin position="102"/>
        <end position="120"/>
    </location>
</feature>
<feature type="compositionally biased region" description="Polar residues" evidence="1">
    <location>
        <begin position="1"/>
        <end position="10"/>
    </location>
</feature>
<feature type="compositionally biased region" description="Polar residues" evidence="1">
    <location>
        <begin position="48"/>
        <end position="58"/>
    </location>
</feature>
<dbReference type="AlphaFoldDB" id="A0A0L0BQ02"/>
<dbReference type="GO" id="GO:0005634">
    <property type="term" value="C:nucleus"/>
    <property type="evidence" value="ECO:0007669"/>
    <property type="project" value="UniProtKB-ARBA"/>
</dbReference>
<feature type="compositionally biased region" description="Basic and acidic residues" evidence="1">
    <location>
        <begin position="308"/>
        <end position="321"/>
    </location>
</feature>
<feature type="region of interest" description="Disordered" evidence="1">
    <location>
        <begin position="252"/>
        <end position="359"/>
    </location>
</feature>
<dbReference type="CDD" id="cd00084">
    <property type="entry name" value="HMG-box_SF"/>
    <property type="match status" value="1"/>
</dbReference>
<feature type="compositionally biased region" description="Acidic residues" evidence="1">
    <location>
        <begin position="121"/>
        <end position="137"/>
    </location>
</feature>
<name>A0A0L0BQ02_LUCCU</name>
<dbReference type="PANTHER" id="PTHR46584">
    <property type="entry name" value="HMG DOMAIN-CONTAINING PROTEIN 4"/>
    <property type="match status" value="1"/>
</dbReference>
<feature type="region of interest" description="Disordered" evidence="1">
    <location>
        <begin position="44"/>
        <end position="158"/>
    </location>
</feature>
<dbReference type="OrthoDB" id="4777606at2759"/>
<feature type="region of interest" description="Disordered" evidence="1">
    <location>
        <begin position="1"/>
        <end position="30"/>
    </location>
</feature>